<evidence type="ECO:0000256" key="1">
    <source>
        <dbReference type="PROSITE-ProRule" id="PRU00047"/>
    </source>
</evidence>
<gene>
    <name evidence="4" type="ORF">FSB_LOCUS48126</name>
</gene>
<dbReference type="SMART" id="SM00343">
    <property type="entry name" value="ZnF_C2HC"/>
    <property type="match status" value="1"/>
</dbReference>
<dbReference type="InterPro" id="IPR036875">
    <property type="entry name" value="Znf_CCHC_sf"/>
</dbReference>
<dbReference type="PANTHER" id="PTHR11439">
    <property type="entry name" value="GAG-POL-RELATED RETROTRANSPOSON"/>
    <property type="match status" value="1"/>
</dbReference>
<proteinExistence type="predicted"/>
<dbReference type="InterPro" id="IPR013103">
    <property type="entry name" value="RVT_2"/>
</dbReference>
<feature type="compositionally biased region" description="Basic residues" evidence="2">
    <location>
        <begin position="54"/>
        <end position="68"/>
    </location>
</feature>
<sequence>MILQSLPDSFSQFKLNYTMNKNVYSLSALMNGLCVDILKTKGTVNLTQASTSKPKSKGKGGWKKKKKVNQKGKQVALRVAKGSSQAGNSKPKEKCFHCGEDGHWKRNCSKFLASKKQGSSNHICNILQWGFKETRKLSDEEMYLRLRDYTTVQVLAIGNFTLIQRLIKDGLLEPLDLESLLVCESCLEGKMTKRPFTAKGYRANNVLELIHTDVCGPMNVQARGGYKYFITFTDDYSRYDYVYLMRRKFEAFEKFKEFWVESEKQLDQPSSTIREDVVVLDTPQDTINETNNTLVSRRSGRIIRPPSRFTFLGEAYEAILETLESDPKTYEEAINDIDADHWLKAMDSKLGFMYSNKVWKIVVAPSGIKPIGCKWIYKRKRGIDGKVETFKARLVAKGFTQKEGIDYEETFSPVAMLKFIRVLLSIAAHLDFKIWQMDVKTTLNDNLDENIYMMQLDGFIAKCASCKGPFMDLSKHLDHGTSDLIKQSNRVLSSIRIWLSNQFDMKDLGEASYILGIKFYMQDSKKGLLPTRHGVPLSKDHCPKTPQEEEHMRIVPYASAVGSLMYAMLCTRLDICYAIGMVSKYQSNPGSLHWVAVKHILKYLRRMRDYMLIYQSEDLTAIGYIDSDFQSDRDFRKSTSGYVFTLGGGAISWRSIKQSCISNSTMEAEYVAACEAVKEAIWLRKFQSDLGVMRIERVPITLFCDNSGVVAQSKEPRNHKRGKHIECKYQLIREIVVCEDVIVAKIASAENLVDPFTKTLPQRTFESHLEGMGVRCVPNYV</sequence>
<dbReference type="EMBL" id="OIVN01004979">
    <property type="protein sequence ID" value="SPD20244.1"/>
    <property type="molecule type" value="Genomic_DNA"/>
</dbReference>
<dbReference type="Pfam" id="PF00098">
    <property type="entry name" value="zf-CCHC"/>
    <property type="match status" value="1"/>
</dbReference>
<dbReference type="InterPro" id="IPR012337">
    <property type="entry name" value="RNaseH-like_sf"/>
</dbReference>
<dbReference type="SUPFAM" id="SSF57756">
    <property type="entry name" value="Retrovirus zinc finger-like domains"/>
    <property type="match status" value="1"/>
</dbReference>
<evidence type="ECO:0000259" key="3">
    <source>
        <dbReference type="PROSITE" id="PS50158"/>
    </source>
</evidence>
<dbReference type="SUPFAM" id="SSF53098">
    <property type="entry name" value="Ribonuclease H-like"/>
    <property type="match status" value="1"/>
</dbReference>
<dbReference type="Pfam" id="PF07727">
    <property type="entry name" value="RVT_2"/>
    <property type="match status" value="1"/>
</dbReference>
<accession>A0A2N9I800</accession>
<dbReference type="AlphaFoldDB" id="A0A2N9I800"/>
<keyword evidence="1" id="KW-0479">Metal-binding</keyword>
<dbReference type="GO" id="GO:0003676">
    <property type="term" value="F:nucleic acid binding"/>
    <property type="evidence" value="ECO:0007669"/>
    <property type="project" value="InterPro"/>
</dbReference>
<organism evidence="4">
    <name type="scientific">Fagus sylvatica</name>
    <name type="common">Beechnut</name>
    <dbReference type="NCBI Taxonomy" id="28930"/>
    <lineage>
        <taxon>Eukaryota</taxon>
        <taxon>Viridiplantae</taxon>
        <taxon>Streptophyta</taxon>
        <taxon>Embryophyta</taxon>
        <taxon>Tracheophyta</taxon>
        <taxon>Spermatophyta</taxon>
        <taxon>Magnoliopsida</taxon>
        <taxon>eudicotyledons</taxon>
        <taxon>Gunneridae</taxon>
        <taxon>Pentapetalae</taxon>
        <taxon>rosids</taxon>
        <taxon>fabids</taxon>
        <taxon>Fagales</taxon>
        <taxon>Fagaceae</taxon>
        <taxon>Fagus</taxon>
    </lineage>
</organism>
<feature type="domain" description="CCHC-type" evidence="3">
    <location>
        <begin position="94"/>
        <end position="110"/>
    </location>
</feature>
<protein>
    <recommendedName>
        <fullName evidence="3">CCHC-type domain-containing protein</fullName>
    </recommendedName>
</protein>
<keyword evidence="1" id="KW-0863">Zinc-finger</keyword>
<dbReference type="PROSITE" id="PS50158">
    <property type="entry name" value="ZF_CCHC"/>
    <property type="match status" value="1"/>
</dbReference>
<name>A0A2N9I800_FAGSY</name>
<evidence type="ECO:0000313" key="4">
    <source>
        <dbReference type="EMBL" id="SPD20244.1"/>
    </source>
</evidence>
<dbReference type="PANTHER" id="PTHR11439:SF496">
    <property type="entry name" value="RNA-DIRECTED DNA POLYMERASE"/>
    <property type="match status" value="1"/>
</dbReference>
<keyword evidence="1" id="KW-0862">Zinc</keyword>
<reference evidence="4" key="1">
    <citation type="submission" date="2018-02" db="EMBL/GenBank/DDBJ databases">
        <authorList>
            <person name="Cohen D.B."/>
            <person name="Kent A.D."/>
        </authorList>
    </citation>
    <scope>NUCLEOTIDE SEQUENCE</scope>
</reference>
<dbReference type="Gene3D" id="3.30.420.10">
    <property type="entry name" value="Ribonuclease H-like superfamily/Ribonuclease H"/>
    <property type="match status" value="1"/>
</dbReference>
<dbReference type="CDD" id="cd09272">
    <property type="entry name" value="RNase_HI_RT_Ty1"/>
    <property type="match status" value="1"/>
</dbReference>
<dbReference type="GO" id="GO:0008270">
    <property type="term" value="F:zinc ion binding"/>
    <property type="evidence" value="ECO:0007669"/>
    <property type="project" value="UniProtKB-KW"/>
</dbReference>
<dbReference type="InterPro" id="IPR001878">
    <property type="entry name" value="Znf_CCHC"/>
</dbReference>
<feature type="region of interest" description="Disordered" evidence="2">
    <location>
        <begin position="48"/>
        <end position="68"/>
    </location>
</feature>
<dbReference type="InterPro" id="IPR036397">
    <property type="entry name" value="RNaseH_sf"/>
</dbReference>
<evidence type="ECO:0000256" key="2">
    <source>
        <dbReference type="SAM" id="MobiDB-lite"/>
    </source>
</evidence>
<dbReference type="Gene3D" id="4.10.60.10">
    <property type="entry name" value="Zinc finger, CCHC-type"/>
    <property type="match status" value="1"/>
</dbReference>